<proteinExistence type="inferred from homology"/>
<dbReference type="PANTHER" id="PTHR43559:SF3">
    <property type="entry name" value="HYDROLASE YCAC-RELATED"/>
    <property type="match status" value="1"/>
</dbReference>
<evidence type="ECO:0000259" key="2">
    <source>
        <dbReference type="Pfam" id="PF00857"/>
    </source>
</evidence>
<comment type="caution">
    <text evidence="3">The sequence shown here is derived from an EMBL/GenBank/DDBJ whole genome shotgun (WGS) entry which is preliminary data.</text>
</comment>
<dbReference type="InterPro" id="IPR000868">
    <property type="entry name" value="Isochorismatase-like_dom"/>
</dbReference>
<evidence type="ECO:0000256" key="1">
    <source>
        <dbReference type="ARBA" id="ARBA00006336"/>
    </source>
</evidence>
<dbReference type="PANTHER" id="PTHR43559">
    <property type="entry name" value="HYDROLASE YCAC-RELATED"/>
    <property type="match status" value="1"/>
</dbReference>
<evidence type="ECO:0000313" key="4">
    <source>
        <dbReference type="Proteomes" id="UP001321749"/>
    </source>
</evidence>
<accession>A0AAV9HFE7</accession>
<keyword evidence="3" id="KW-0378">Hydrolase</keyword>
<keyword evidence="4" id="KW-1185">Reference proteome</keyword>
<organism evidence="3 4">
    <name type="scientific">Cladorrhinum samala</name>
    <dbReference type="NCBI Taxonomy" id="585594"/>
    <lineage>
        <taxon>Eukaryota</taxon>
        <taxon>Fungi</taxon>
        <taxon>Dikarya</taxon>
        <taxon>Ascomycota</taxon>
        <taxon>Pezizomycotina</taxon>
        <taxon>Sordariomycetes</taxon>
        <taxon>Sordariomycetidae</taxon>
        <taxon>Sordariales</taxon>
        <taxon>Podosporaceae</taxon>
        <taxon>Cladorrhinum</taxon>
    </lineage>
</organism>
<dbReference type="SUPFAM" id="SSF52499">
    <property type="entry name" value="Isochorismatase-like hydrolases"/>
    <property type="match status" value="1"/>
</dbReference>
<dbReference type="Proteomes" id="UP001321749">
    <property type="component" value="Unassembled WGS sequence"/>
</dbReference>
<dbReference type="InterPro" id="IPR036380">
    <property type="entry name" value="Isochorismatase-like_sf"/>
</dbReference>
<dbReference type="EMBL" id="MU865057">
    <property type="protein sequence ID" value="KAK4458775.1"/>
    <property type="molecule type" value="Genomic_DNA"/>
</dbReference>
<dbReference type="InterPro" id="IPR053152">
    <property type="entry name" value="Hydrolase_YcaC-like"/>
</dbReference>
<dbReference type="AlphaFoldDB" id="A0AAV9HFE7"/>
<dbReference type="GO" id="GO:0016787">
    <property type="term" value="F:hydrolase activity"/>
    <property type="evidence" value="ECO:0007669"/>
    <property type="project" value="UniProtKB-KW"/>
</dbReference>
<comment type="similarity">
    <text evidence="1">Belongs to the isochorismatase family.</text>
</comment>
<evidence type="ECO:0000313" key="3">
    <source>
        <dbReference type="EMBL" id="KAK4458775.1"/>
    </source>
</evidence>
<gene>
    <name evidence="3" type="ORF">QBC42DRAFT_308349</name>
</gene>
<name>A0AAV9HFE7_9PEZI</name>
<protein>
    <submittedName>
        <fullName evidence="3">Hydrolase YcaC</fullName>
    </submittedName>
</protein>
<feature type="domain" description="Isochorismatase-like" evidence="2">
    <location>
        <begin position="31"/>
        <end position="182"/>
    </location>
</feature>
<dbReference type="Pfam" id="PF00857">
    <property type="entry name" value="Isochorismatase"/>
    <property type="match status" value="1"/>
</dbReference>
<reference evidence="3" key="1">
    <citation type="journal article" date="2023" name="Mol. Phylogenet. Evol.">
        <title>Genome-scale phylogeny and comparative genomics of the fungal order Sordariales.</title>
        <authorList>
            <person name="Hensen N."/>
            <person name="Bonometti L."/>
            <person name="Westerberg I."/>
            <person name="Brannstrom I.O."/>
            <person name="Guillou S."/>
            <person name="Cros-Aarteil S."/>
            <person name="Calhoun S."/>
            <person name="Haridas S."/>
            <person name="Kuo A."/>
            <person name="Mondo S."/>
            <person name="Pangilinan J."/>
            <person name="Riley R."/>
            <person name="LaButti K."/>
            <person name="Andreopoulos B."/>
            <person name="Lipzen A."/>
            <person name="Chen C."/>
            <person name="Yan M."/>
            <person name="Daum C."/>
            <person name="Ng V."/>
            <person name="Clum A."/>
            <person name="Steindorff A."/>
            <person name="Ohm R.A."/>
            <person name="Martin F."/>
            <person name="Silar P."/>
            <person name="Natvig D.O."/>
            <person name="Lalanne C."/>
            <person name="Gautier V."/>
            <person name="Ament-Velasquez S.L."/>
            <person name="Kruys A."/>
            <person name="Hutchinson M.I."/>
            <person name="Powell A.J."/>
            <person name="Barry K."/>
            <person name="Miller A.N."/>
            <person name="Grigoriev I.V."/>
            <person name="Debuchy R."/>
            <person name="Gladieux P."/>
            <person name="Hiltunen Thoren M."/>
            <person name="Johannesson H."/>
        </authorList>
    </citation>
    <scope>NUCLEOTIDE SEQUENCE</scope>
    <source>
        <strain evidence="3">PSN324</strain>
    </source>
</reference>
<dbReference type="Gene3D" id="3.40.50.850">
    <property type="entry name" value="Isochorismatase-like"/>
    <property type="match status" value="1"/>
</dbReference>
<reference evidence="3" key="2">
    <citation type="submission" date="2023-06" db="EMBL/GenBank/DDBJ databases">
        <authorList>
            <consortium name="Lawrence Berkeley National Laboratory"/>
            <person name="Mondo S.J."/>
            <person name="Hensen N."/>
            <person name="Bonometti L."/>
            <person name="Westerberg I."/>
            <person name="Brannstrom I.O."/>
            <person name="Guillou S."/>
            <person name="Cros-Aarteil S."/>
            <person name="Calhoun S."/>
            <person name="Haridas S."/>
            <person name="Kuo A."/>
            <person name="Pangilinan J."/>
            <person name="Riley R."/>
            <person name="Labutti K."/>
            <person name="Andreopoulos B."/>
            <person name="Lipzen A."/>
            <person name="Chen C."/>
            <person name="Yanf M."/>
            <person name="Daum C."/>
            <person name="Ng V."/>
            <person name="Clum A."/>
            <person name="Steindorff A."/>
            <person name="Ohm R."/>
            <person name="Martin F."/>
            <person name="Silar P."/>
            <person name="Natvig D."/>
            <person name="Lalanne C."/>
            <person name="Gautier V."/>
            <person name="Ament-Velasquez S.L."/>
            <person name="Kruys A."/>
            <person name="Hutchinson M.I."/>
            <person name="Powell A.J."/>
            <person name="Barry K."/>
            <person name="Miller A.N."/>
            <person name="Grigoriev I.V."/>
            <person name="Debuchy R."/>
            <person name="Gladieux P."/>
            <person name="Thoren M.H."/>
            <person name="Johannesson H."/>
        </authorList>
    </citation>
    <scope>NUCLEOTIDE SEQUENCE</scope>
    <source>
        <strain evidence="3">PSN324</strain>
    </source>
</reference>
<sequence length="242" mass="26490">MKFTQILSTAVMATSAMADSYAWERLNKNDSLLIVLDMQEGLYQLTRDFDPTVYRNNMLAHAALGQVFKLPTILTTSAETGPNGPLPQEILDMHPTAPLIKRNGEVDAWDNSDFRDAVRAANKSQIIIAGIVTDVCTAFLARSLRAEGYSVWANHEASGTTSTLVRDMANSQMQQAGVNVVSLFAIACDLMRDWRASPGALELIPWFDRYMPLYGYLARGHRAAKVNGTLQPGQGAGEGLPL</sequence>